<accession>A0ABR4U7Y9</accession>
<organism evidence="2 3">
    <name type="scientific">Serratia grimesii</name>
    <dbReference type="NCBI Taxonomy" id="82995"/>
    <lineage>
        <taxon>Bacteria</taxon>
        <taxon>Pseudomonadati</taxon>
        <taxon>Pseudomonadota</taxon>
        <taxon>Gammaproteobacteria</taxon>
        <taxon>Enterobacterales</taxon>
        <taxon>Yersiniaceae</taxon>
        <taxon>Serratia</taxon>
    </lineage>
</organism>
<proteinExistence type="predicted"/>
<dbReference type="InterPro" id="IPR025309">
    <property type="entry name" value="KTSC_dom"/>
</dbReference>
<feature type="domain" description="KTSC" evidence="1">
    <location>
        <begin position="7"/>
        <end position="64"/>
    </location>
</feature>
<sequence>MERTYVDSTNIESAGYDSNSSVLEVEFKNGSLYQYIGVPEYVFQELISAGSVGVYFNQNIKNNYEFHRV</sequence>
<evidence type="ECO:0000259" key="1">
    <source>
        <dbReference type="Pfam" id="PF13619"/>
    </source>
</evidence>
<protein>
    <recommendedName>
        <fullName evidence="1">KTSC domain-containing protein</fullName>
    </recommendedName>
</protein>
<name>A0ABR4U7Y9_9GAMM</name>
<evidence type="ECO:0000313" key="3">
    <source>
        <dbReference type="Proteomes" id="UP000028721"/>
    </source>
</evidence>
<reference evidence="2 3" key="1">
    <citation type="submission" date="2014-03" db="EMBL/GenBank/DDBJ databases">
        <title>Draft genome sequence of the Serratia grimesii strain a2.</title>
        <authorList>
            <person name="Toymentseva A."/>
            <person name="Kazakov S."/>
            <person name="Giliazeva A."/>
            <person name="Ismagilova R."/>
            <person name="Shah R."/>
            <person name="Sharipova M."/>
            <person name="Khaitlina S."/>
            <person name="Mardanova A."/>
        </authorList>
    </citation>
    <scope>NUCLEOTIDE SEQUENCE [LARGE SCALE GENOMIC DNA]</scope>
    <source>
        <strain evidence="2 3">A2</strain>
    </source>
</reference>
<evidence type="ECO:0000313" key="2">
    <source>
        <dbReference type="EMBL" id="KFB87970.1"/>
    </source>
</evidence>
<comment type="caution">
    <text evidence="2">The sequence shown here is derived from an EMBL/GenBank/DDBJ whole genome shotgun (WGS) entry which is preliminary data.</text>
</comment>
<dbReference type="EMBL" id="JGVP01000019">
    <property type="protein sequence ID" value="KFB87970.1"/>
    <property type="molecule type" value="Genomic_DNA"/>
</dbReference>
<gene>
    <name evidence="2" type="ORF">CR62_07390</name>
</gene>
<dbReference type="Pfam" id="PF13619">
    <property type="entry name" value="KTSC"/>
    <property type="match status" value="1"/>
</dbReference>
<dbReference type="Proteomes" id="UP000028721">
    <property type="component" value="Unassembled WGS sequence"/>
</dbReference>
<keyword evidence="3" id="KW-1185">Reference proteome</keyword>